<sequence>MQFPVHDSRFTVQDARLTIGNAEEKDVMQVSAIETDWLARCRMLQNELEPSTDRDLSIADDKLPTMQATLTDLSESVSLSVCVPVTRSYVYCQTCQFIQFSLEQGVEQEQRLLRESSSTVWSPLLLVETVFDSGSSMAVLLRRPAPTEGYALKLAPSTPTQATVPVAPRPSVASGIPGLARALQ</sequence>
<dbReference type="EMBL" id="KZ678542">
    <property type="protein sequence ID" value="PSR80119.1"/>
    <property type="molecule type" value="Genomic_DNA"/>
</dbReference>
<dbReference type="Proteomes" id="UP000241462">
    <property type="component" value="Unassembled WGS sequence"/>
</dbReference>
<keyword evidence="2" id="KW-1185">Reference proteome</keyword>
<protein>
    <submittedName>
        <fullName evidence="1">Uncharacterized protein</fullName>
    </submittedName>
</protein>
<dbReference type="AlphaFoldDB" id="A0A2T2ZZL1"/>
<dbReference type="InParanoid" id="A0A2T2ZZL1"/>
<accession>A0A2T2ZZL1</accession>
<evidence type="ECO:0000313" key="1">
    <source>
        <dbReference type="EMBL" id="PSR80119.1"/>
    </source>
</evidence>
<organism evidence="1 2">
    <name type="scientific">Coniella lustricola</name>
    <dbReference type="NCBI Taxonomy" id="2025994"/>
    <lineage>
        <taxon>Eukaryota</taxon>
        <taxon>Fungi</taxon>
        <taxon>Dikarya</taxon>
        <taxon>Ascomycota</taxon>
        <taxon>Pezizomycotina</taxon>
        <taxon>Sordariomycetes</taxon>
        <taxon>Sordariomycetidae</taxon>
        <taxon>Diaporthales</taxon>
        <taxon>Schizoparmaceae</taxon>
        <taxon>Coniella</taxon>
    </lineage>
</organism>
<name>A0A2T2ZZL1_9PEZI</name>
<reference evidence="1 2" key="1">
    <citation type="journal article" date="2018" name="Mycol. Prog.">
        <title>Coniella lustricola, a new species from submerged detritus.</title>
        <authorList>
            <person name="Raudabaugh D.B."/>
            <person name="Iturriaga T."/>
            <person name="Carver A."/>
            <person name="Mondo S."/>
            <person name="Pangilinan J."/>
            <person name="Lipzen A."/>
            <person name="He G."/>
            <person name="Amirebrahimi M."/>
            <person name="Grigoriev I.V."/>
            <person name="Miller A.N."/>
        </authorList>
    </citation>
    <scope>NUCLEOTIDE SEQUENCE [LARGE SCALE GENOMIC DNA]</scope>
    <source>
        <strain evidence="1 2">B22-T-1</strain>
    </source>
</reference>
<gene>
    <name evidence="1" type="ORF">BD289DRAFT_76158</name>
</gene>
<evidence type="ECO:0000313" key="2">
    <source>
        <dbReference type="Proteomes" id="UP000241462"/>
    </source>
</evidence>
<proteinExistence type="predicted"/>